<organism evidence="2 3">
    <name type="scientific">Candidatus Kuenenbacteria bacterium CG08_land_8_20_14_0_20_37_23</name>
    <dbReference type="NCBI Taxonomy" id="1974617"/>
    <lineage>
        <taxon>Bacteria</taxon>
        <taxon>Candidatus Kueneniibacteriota</taxon>
    </lineage>
</organism>
<dbReference type="EMBL" id="PEXX01000038">
    <property type="protein sequence ID" value="PIU10619.1"/>
    <property type="molecule type" value="Genomic_DNA"/>
</dbReference>
<protein>
    <submittedName>
        <fullName evidence="2">Uncharacterized protein</fullName>
    </submittedName>
</protein>
<name>A0A2M6XSR9_9BACT</name>
<keyword evidence="1" id="KW-1133">Transmembrane helix</keyword>
<evidence type="ECO:0000313" key="2">
    <source>
        <dbReference type="EMBL" id="PIU10619.1"/>
    </source>
</evidence>
<keyword evidence="1" id="KW-0812">Transmembrane</keyword>
<dbReference type="AlphaFoldDB" id="A0A2M6XSR9"/>
<evidence type="ECO:0000313" key="3">
    <source>
        <dbReference type="Proteomes" id="UP000230586"/>
    </source>
</evidence>
<sequence>MKKEKNKIKMYLAVALVMLIIITAWIINLKNSFNKNNEADLQNQKLKQIVGDFNKIFINTKNIKDQMVKTLNQSPTTTSAFLQGRPKISPNQLYKIIDKLNTNNNSTSTTSTSSEL</sequence>
<reference evidence="3" key="1">
    <citation type="submission" date="2017-09" db="EMBL/GenBank/DDBJ databases">
        <title>Depth-based differentiation of microbial function through sediment-hosted aquifers and enrichment of novel symbionts in the deep terrestrial subsurface.</title>
        <authorList>
            <person name="Probst A.J."/>
            <person name="Ladd B."/>
            <person name="Jarett J.K."/>
            <person name="Geller-Mcgrath D.E."/>
            <person name="Sieber C.M.K."/>
            <person name="Emerson J.B."/>
            <person name="Anantharaman K."/>
            <person name="Thomas B.C."/>
            <person name="Malmstrom R."/>
            <person name="Stieglmeier M."/>
            <person name="Klingl A."/>
            <person name="Woyke T."/>
            <person name="Ryan C.M."/>
            <person name="Banfield J.F."/>
        </authorList>
    </citation>
    <scope>NUCLEOTIDE SEQUENCE [LARGE SCALE GENOMIC DNA]</scope>
</reference>
<dbReference type="Proteomes" id="UP000230586">
    <property type="component" value="Unassembled WGS sequence"/>
</dbReference>
<keyword evidence="1" id="KW-0472">Membrane</keyword>
<accession>A0A2M6XSR9</accession>
<evidence type="ECO:0000256" key="1">
    <source>
        <dbReference type="SAM" id="Phobius"/>
    </source>
</evidence>
<gene>
    <name evidence="2" type="ORF">COT27_02200</name>
</gene>
<feature type="transmembrane region" description="Helical" evidence="1">
    <location>
        <begin position="12"/>
        <end position="29"/>
    </location>
</feature>
<proteinExistence type="predicted"/>
<comment type="caution">
    <text evidence="2">The sequence shown here is derived from an EMBL/GenBank/DDBJ whole genome shotgun (WGS) entry which is preliminary data.</text>
</comment>